<reference evidence="1" key="2">
    <citation type="submission" date="2023-01" db="EMBL/GenBank/DDBJ databases">
        <authorList>
            <person name="Sun Q."/>
            <person name="Evtushenko L."/>
        </authorList>
    </citation>
    <scope>NUCLEOTIDE SEQUENCE</scope>
    <source>
        <strain evidence="1">VKM Ac-1321</strain>
    </source>
</reference>
<proteinExistence type="predicted"/>
<keyword evidence="2" id="KW-1185">Reference proteome</keyword>
<sequence>MVRSESITKTVGDCRLKAAASTVTGDEIDVDVRTYDESGHETGRLAGRLRRRDLRTAGRALSRLLSRMADADGRLAGQFEELRKTYPHAYQPWSTEDETRLSTLFAAGSSVEELALALGRQPGSIRSRLARLGAVVPDSGAATG</sequence>
<dbReference type="EMBL" id="BSFP01000007">
    <property type="protein sequence ID" value="GLL00263.1"/>
    <property type="molecule type" value="Genomic_DNA"/>
</dbReference>
<name>A0A9W6KEX4_9ACTN</name>
<comment type="caution">
    <text evidence="1">The sequence shown here is derived from an EMBL/GenBank/DDBJ whole genome shotgun (WGS) entry which is preliminary data.</text>
</comment>
<accession>A0A9W6KEX4</accession>
<dbReference type="Proteomes" id="UP001143480">
    <property type="component" value="Unassembled WGS sequence"/>
</dbReference>
<evidence type="ECO:0000313" key="2">
    <source>
        <dbReference type="Proteomes" id="UP001143480"/>
    </source>
</evidence>
<evidence type="ECO:0000313" key="1">
    <source>
        <dbReference type="EMBL" id="GLL00263.1"/>
    </source>
</evidence>
<organism evidence="1 2">
    <name type="scientific">Dactylosporangium matsuzakiense</name>
    <dbReference type="NCBI Taxonomy" id="53360"/>
    <lineage>
        <taxon>Bacteria</taxon>
        <taxon>Bacillati</taxon>
        <taxon>Actinomycetota</taxon>
        <taxon>Actinomycetes</taxon>
        <taxon>Micromonosporales</taxon>
        <taxon>Micromonosporaceae</taxon>
        <taxon>Dactylosporangium</taxon>
    </lineage>
</organism>
<dbReference type="AlphaFoldDB" id="A0A9W6KEX4"/>
<reference evidence="1" key="1">
    <citation type="journal article" date="2014" name="Int. J. Syst. Evol. Microbiol.">
        <title>Complete genome sequence of Corynebacterium casei LMG S-19264T (=DSM 44701T), isolated from a smear-ripened cheese.</title>
        <authorList>
            <consortium name="US DOE Joint Genome Institute (JGI-PGF)"/>
            <person name="Walter F."/>
            <person name="Albersmeier A."/>
            <person name="Kalinowski J."/>
            <person name="Ruckert C."/>
        </authorList>
    </citation>
    <scope>NUCLEOTIDE SEQUENCE</scope>
    <source>
        <strain evidence="1">VKM Ac-1321</strain>
    </source>
</reference>
<gene>
    <name evidence="1" type="ORF">GCM10017581_020030</name>
</gene>
<protein>
    <submittedName>
        <fullName evidence="1">Uncharacterized protein</fullName>
    </submittedName>
</protein>